<evidence type="ECO:0000313" key="1">
    <source>
        <dbReference type="EMBL" id="ESK46958.1"/>
    </source>
</evidence>
<dbReference type="HOGENOM" id="CLU_1718385_0_0_6"/>
<protein>
    <submittedName>
        <fullName evidence="1">Uncharacterized protein</fullName>
    </submittedName>
</protein>
<dbReference type="EMBL" id="AYET01000008">
    <property type="protein sequence ID" value="ESK46958.1"/>
    <property type="molecule type" value="Genomic_DNA"/>
</dbReference>
<sequence>MSNDLNEHFDLPMISIKRTIEKLFGDEQFERAQHINFVIELLSSQQTDNYLDGLNLDCFDIDVEFQSNLPKPSVISFSKKVKISDLPITSYVNSISQLSESQTHAKNWNILVLKAASVHDKFHRTLILSGFCFLKIAKISLNSSFFPKPIKR</sequence>
<accession>V2TY39</accession>
<dbReference type="Proteomes" id="UP000018415">
    <property type="component" value="Unassembled WGS sequence"/>
</dbReference>
<evidence type="ECO:0000313" key="2">
    <source>
        <dbReference type="Proteomes" id="UP000018415"/>
    </source>
</evidence>
<organism evidence="1 2">
    <name type="scientific">Acinetobacter indicus CIP 110367</name>
    <dbReference type="NCBI Taxonomy" id="1341679"/>
    <lineage>
        <taxon>Bacteria</taxon>
        <taxon>Pseudomonadati</taxon>
        <taxon>Pseudomonadota</taxon>
        <taxon>Gammaproteobacteria</taxon>
        <taxon>Moraxellales</taxon>
        <taxon>Moraxellaceae</taxon>
        <taxon>Acinetobacter</taxon>
    </lineage>
</organism>
<reference evidence="1 2" key="1">
    <citation type="submission" date="2013-10" db="EMBL/GenBank/DDBJ databases">
        <title>The Genome Sequence of Acinetobacter indicus CIP 110367.</title>
        <authorList>
            <consortium name="The Broad Institute Genomics Platform"/>
            <consortium name="The Broad Institute Genome Sequencing Center for Infectious Disease"/>
            <person name="Cerqueira G."/>
            <person name="Feldgarden M."/>
            <person name="Courvalin P."/>
            <person name="Grillot-Courvalin C."/>
            <person name="Clermont D."/>
            <person name="Rocha E."/>
            <person name="Yoon E.-J."/>
            <person name="Nemec A."/>
            <person name="Young S.K."/>
            <person name="Zeng Q."/>
            <person name="Gargeya S."/>
            <person name="Fitzgerald M."/>
            <person name="Abouelleil A."/>
            <person name="Alvarado L."/>
            <person name="Berlin A.M."/>
            <person name="Chapman S.B."/>
            <person name="Gainer-Dewar J."/>
            <person name="Goldberg J."/>
            <person name="Gnerre S."/>
            <person name="Griggs A."/>
            <person name="Gujja S."/>
            <person name="Hansen M."/>
            <person name="Howarth C."/>
            <person name="Imamovic A."/>
            <person name="Ireland A."/>
            <person name="Larimer J."/>
            <person name="McCowan C."/>
            <person name="Murphy C."/>
            <person name="Pearson M."/>
            <person name="Poon T.W."/>
            <person name="Priest M."/>
            <person name="Roberts A."/>
            <person name="Saif S."/>
            <person name="Shea T."/>
            <person name="Sykes S."/>
            <person name="Wortman J."/>
            <person name="Nusbaum C."/>
            <person name="Birren B."/>
        </authorList>
    </citation>
    <scope>NUCLEOTIDE SEQUENCE [LARGE SCALE GENOMIC DNA]</scope>
    <source>
        <strain evidence="1 2">CIP 110367</strain>
    </source>
</reference>
<proteinExistence type="predicted"/>
<name>V2TY39_9GAMM</name>
<comment type="caution">
    <text evidence="1">The sequence shown here is derived from an EMBL/GenBank/DDBJ whole genome shotgun (WGS) entry which is preliminary data.</text>
</comment>
<gene>
    <name evidence="1" type="ORF">P253_02677</name>
</gene>
<keyword evidence="2" id="KW-1185">Reference proteome</keyword>
<dbReference type="eggNOG" id="COG0582">
    <property type="taxonomic scope" value="Bacteria"/>
</dbReference>
<dbReference type="AlphaFoldDB" id="V2TY39"/>